<organism evidence="2 3">
    <name type="scientific">Petrolisthes manimaculis</name>
    <dbReference type="NCBI Taxonomy" id="1843537"/>
    <lineage>
        <taxon>Eukaryota</taxon>
        <taxon>Metazoa</taxon>
        <taxon>Ecdysozoa</taxon>
        <taxon>Arthropoda</taxon>
        <taxon>Crustacea</taxon>
        <taxon>Multicrustacea</taxon>
        <taxon>Malacostraca</taxon>
        <taxon>Eumalacostraca</taxon>
        <taxon>Eucarida</taxon>
        <taxon>Decapoda</taxon>
        <taxon>Pleocyemata</taxon>
        <taxon>Anomura</taxon>
        <taxon>Galatheoidea</taxon>
        <taxon>Porcellanidae</taxon>
        <taxon>Petrolisthes</taxon>
    </lineage>
</organism>
<dbReference type="AlphaFoldDB" id="A0AAE1PV44"/>
<comment type="caution">
    <text evidence="2">The sequence shown here is derived from an EMBL/GenBank/DDBJ whole genome shotgun (WGS) entry which is preliminary data.</text>
</comment>
<feature type="compositionally biased region" description="Polar residues" evidence="1">
    <location>
        <begin position="66"/>
        <end position="78"/>
    </location>
</feature>
<proteinExistence type="predicted"/>
<evidence type="ECO:0000313" key="2">
    <source>
        <dbReference type="EMBL" id="KAK4313919.1"/>
    </source>
</evidence>
<protein>
    <submittedName>
        <fullName evidence="2">Uncharacterized protein</fullName>
    </submittedName>
</protein>
<dbReference type="EMBL" id="JAWZYT010001255">
    <property type="protein sequence ID" value="KAK4313919.1"/>
    <property type="molecule type" value="Genomic_DNA"/>
</dbReference>
<gene>
    <name evidence="2" type="ORF">Pmani_014762</name>
</gene>
<keyword evidence="3" id="KW-1185">Reference proteome</keyword>
<reference evidence="2" key="1">
    <citation type="submission" date="2023-11" db="EMBL/GenBank/DDBJ databases">
        <title>Genome assemblies of two species of porcelain crab, Petrolisthes cinctipes and Petrolisthes manimaculis (Anomura: Porcellanidae).</title>
        <authorList>
            <person name="Angst P."/>
        </authorList>
    </citation>
    <scope>NUCLEOTIDE SEQUENCE</scope>
    <source>
        <strain evidence="2">PB745_02</strain>
        <tissue evidence="2">Gill</tissue>
    </source>
</reference>
<feature type="compositionally biased region" description="Basic and acidic residues" evidence="1">
    <location>
        <begin position="56"/>
        <end position="65"/>
    </location>
</feature>
<sequence length="78" mass="8544">MSSGAGGERGTRSMKYPQYQREEEEEEEESGGGTHQRAWREGVGGVDLLSVIQRPIRGENTKEPTSHISQDLPQGSTA</sequence>
<evidence type="ECO:0000256" key="1">
    <source>
        <dbReference type="SAM" id="MobiDB-lite"/>
    </source>
</evidence>
<name>A0AAE1PV44_9EUCA</name>
<feature type="region of interest" description="Disordered" evidence="1">
    <location>
        <begin position="1"/>
        <end position="78"/>
    </location>
</feature>
<evidence type="ECO:0000313" key="3">
    <source>
        <dbReference type="Proteomes" id="UP001292094"/>
    </source>
</evidence>
<accession>A0AAE1PV44</accession>
<dbReference type="Proteomes" id="UP001292094">
    <property type="component" value="Unassembled WGS sequence"/>
</dbReference>